<keyword evidence="7" id="KW-1185">Reference proteome</keyword>
<dbReference type="PANTHER" id="PTHR24185:SF1">
    <property type="entry name" value="CALCIUM-INDEPENDENT PHOSPHOLIPASE A2-GAMMA"/>
    <property type="match status" value="1"/>
</dbReference>
<protein>
    <recommendedName>
        <fullName evidence="5">PNPLA domain-containing protein</fullName>
    </recommendedName>
</protein>
<sequence>MRCYNTTSEGAAAATSPATTREAAGRMSALSQLQVLQQFSKQLVRAAYEQAVSREWLRSLQQAAAALASDRTNSAAETQPTHKVTRLDEVVKKQDDNSVQTYILPRIFSSLAYNLEKVEGRVEAAGQPEIVPEWKLKRTKEVSKLVVEARTRSLLTSIASAESVASKLKRIEDLSDLIKQHPVAKSYSVKHGGINTLLRMRAHERNEQTMLSIREALAMMGYVDPLPGRGIRILSMDGGGTRGVMVIQLLRRLEELTGKRVCEMFDFICGVSTGAIMACLYGPHKRNLEDCSLLYKEISSRIFSRSPIWGTGKLLWSHSYYDTEHWEELLKTYIGTIPLIKTARDPSCPKMAAVSTVVNQAEVMPYIFRNYELPEGVPALYTGSSRHQLWEAPRASAAAPSYFGEFRTGDLLHQDGGVLVNNPTAIAIHEAKMLWPGEQLQCVVSFGTGRCHPLDLAIKNAATNGNGDSYSSWKQKFTKILESATDTEAVHNMLHDLLPNNVYFRFNPYVKEVSSMFEIRPEKLEELEREASLYARRNEEKFHQVAATLTQPRTYLQKGQDWMKQQTTLLTSRKP</sequence>
<feature type="short sequence motif" description="GXGXXG" evidence="4">
    <location>
        <begin position="238"/>
        <end position="243"/>
    </location>
</feature>
<feature type="short sequence motif" description="GXSXG" evidence="4">
    <location>
        <begin position="270"/>
        <end position="274"/>
    </location>
</feature>
<keyword evidence="3 4" id="KW-0443">Lipid metabolism</keyword>
<dbReference type="GO" id="GO:0016020">
    <property type="term" value="C:membrane"/>
    <property type="evidence" value="ECO:0007669"/>
    <property type="project" value="TreeGrafter"/>
</dbReference>
<dbReference type="InterPro" id="IPR002641">
    <property type="entry name" value="PNPLA_dom"/>
</dbReference>
<dbReference type="InterPro" id="IPR045217">
    <property type="entry name" value="PNPLA8-like"/>
</dbReference>
<dbReference type="OrthoDB" id="630895at2759"/>
<evidence type="ECO:0000313" key="7">
    <source>
        <dbReference type="Proteomes" id="UP000494165"/>
    </source>
</evidence>
<dbReference type="GO" id="GO:0019369">
    <property type="term" value="P:arachidonate metabolic process"/>
    <property type="evidence" value="ECO:0007669"/>
    <property type="project" value="TreeGrafter"/>
</dbReference>
<name>A0A8S1BUJ8_9INSE</name>
<dbReference type="Pfam" id="PF01734">
    <property type="entry name" value="Patatin"/>
    <property type="match status" value="1"/>
</dbReference>
<keyword evidence="2 4" id="KW-0442">Lipid degradation</keyword>
<dbReference type="PANTHER" id="PTHR24185">
    <property type="entry name" value="CALCIUM-INDEPENDENT PHOSPHOLIPASE A2-GAMMA"/>
    <property type="match status" value="1"/>
</dbReference>
<feature type="active site" description="Proton acceptor" evidence="4">
    <location>
        <position position="415"/>
    </location>
</feature>
<evidence type="ECO:0000256" key="3">
    <source>
        <dbReference type="ARBA" id="ARBA00023098"/>
    </source>
</evidence>
<evidence type="ECO:0000259" key="5">
    <source>
        <dbReference type="PROSITE" id="PS51635"/>
    </source>
</evidence>
<dbReference type="SUPFAM" id="SSF52151">
    <property type="entry name" value="FabD/lysophospholipase-like"/>
    <property type="match status" value="1"/>
</dbReference>
<keyword evidence="1 4" id="KW-0378">Hydrolase</keyword>
<dbReference type="AlphaFoldDB" id="A0A8S1BUJ8"/>
<feature type="active site" description="Nucleophile" evidence="4">
    <location>
        <position position="272"/>
    </location>
</feature>
<accession>A0A8S1BUJ8</accession>
<dbReference type="EMBL" id="CADEPI010000001">
    <property type="protein sequence ID" value="CAB3359529.1"/>
    <property type="molecule type" value="Genomic_DNA"/>
</dbReference>
<dbReference type="PROSITE" id="PS51635">
    <property type="entry name" value="PNPLA"/>
    <property type="match status" value="1"/>
</dbReference>
<feature type="domain" description="PNPLA" evidence="5">
    <location>
        <begin position="234"/>
        <end position="428"/>
    </location>
</feature>
<evidence type="ECO:0000313" key="6">
    <source>
        <dbReference type="EMBL" id="CAB3359529.1"/>
    </source>
</evidence>
<reference evidence="6 7" key="1">
    <citation type="submission" date="2020-04" db="EMBL/GenBank/DDBJ databases">
        <authorList>
            <person name="Alioto T."/>
            <person name="Alioto T."/>
            <person name="Gomez Garrido J."/>
        </authorList>
    </citation>
    <scope>NUCLEOTIDE SEQUENCE [LARGE SCALE GENOMIC DNA]</scope>
</reference>
<dbReference type="Gene3D" id="3.40.1090.10">
    <property type="entry name" value="Cytosolic phospholipase A2 catalytic domain"/>
    <property type="match status" value="1"/>
</dbReference>
<evidence type="ECO:0000256" key="1">
    <source>
        <dbReference type="ARBA" id="ARBA00022801"/>
    </source>
</evidence>
<proteinExistence type="predicted"/>
<gene>
    <name evidence="6" type="ORF">CLODIP_2_CD05191</name>
</gene>
<dbReference type="Proteomes" id="UP000494165">
    <property type="component" value="Unassembled WGS sequence"/>
</dbReference>
<feature type="short sequence motif" description="DGA/G" evidence="4">
    <location>
        <begin position="415"/>
        <end position="417"/>
    </location>
</feature>
<evidence type="ECO:0000256" key="2">
    <source>
        <dbReference type="ARBA" id="ARBA00022963"/>
    </source>
</evidence>
<dbReference type="InterPro" id="IPR016035">
    <property type="entry name" value="Acyl_Trfase/lysoPLipase"/>
</dbReference>
<dbReference type="CDD" id="cd07211">
    <property type="entry name" value="Pat_PNPLA8"/>
    <property type="match status" value="1"/>
</dbReference>
<dbReference type="GO" id="GO:0047499">
    <property type="term" value="F:calcium-independent phospholipase A2 activity"/>
    <property type="evidence" value="ECO:0007669"/>
    <property type="project" value="TreeGrafter"/>
</dbReference>
<dbReference type="GO" id="GO:0016042">
    <property type="term" value="P:lipid catabolic process"/>
    <property type="evidence" value="ECO:0007669"/>
    <property type="project" value="UniProtKB-UniRule"/>
</dbReference>
<comment type="caution">
    <text evidence="6">The sequence shown here is derived from an EMBL/GenBank/DDBJ whole genome shotgun (WGS) entry which is preliminary data.</text>
</comment>
<organism evidence="6 7">
    <name type="scientific">Cloeon dipterum</name>
    <dbReference type="NCBI Taxonomy" id="197152"/>
    <lineage>
        <taxon>Eukaryota</taxon>
        <taxon>Metazoa</taxon>
        <taxon>Ecdysozoa</taxon>
        <taxon>Arthropoda</taxon>
        <taxon>Hexapoda</taxon>
        <taxon>Insecta</taxon>
        <taxon>Pterygota</taxon>
        <taxon>Palaeoptera</taxon>
        <taxon>Ephemeroptera</taxon>
        <taxon>Pisciforma</taxon>
        <taxon>Baetidae</taxon>
        <taxon>Cloeon</taxon>
    </lineage>
</organism>
<evidence type="ECO:0000256" key="4">
    <source>
        <dbReference type="PROSITE-ProRule" id="PRU01161"/>
    </source>
</evidence>